<keyword evidence="1" id="KW-0732">Signal</keyword>
<sequence>MRPTLAALFSVLACKVLSQNTTSQSTATSDGGVIVNAGTNPLTITACGPASVDDYGVLLITSTLLNTKSTNTATNASTLVYTILDSGSLIVTPAQFTQATINTPPAVNPVQVAPQALLIKQINGNLQVNISLSVKDQFQNSATCSFTVTVNYNFAPYLAISSPTITTVPNQPVVITSSIFKLMEKHGLSAWNLNLTYSWQGFSTQNYGYLEVYKQDAKSWILLPLTQVIPYQWIDQGALRYNPGATFIGAGQLIFQVINSRGFKMTPWVTGGAAATLSATIQITCNAATNTTKIVPVPAPSQAGTYCFTKYPSTFQTTSQSPLGPYCSNFTTTAGVSTAQVLDQTLLPSLTLSTSVNAAVFWGASVAPTLDYIPTGYTPIRFAGYLDSGAWFIAFTPTTASITSGTPPAITFTTPEMAFDQVPGGVNGVPLNQITGIAFDPVSKTSSQFFPPPQITMALSMALSNPAFFMLLQANVNQGIGVSVNVQWGQVQYLGSWQSRTFNYPYAKYGTMSMTVTSAVDLQIVVLNTCATTWVPGGAAKFDCFTISATTSSAATVSVSVSLGYVWNSNLNADYNYVTPTQIAWCRFISALDGGSWDSTLSGKPNVAGGFVNVTATGTQLGQWAVFSLASASERISPSLSLLLLAVLLTTVF</sequence>
<reference evidence="2 3" key="1">
    <citation type="submission" date="2016-07" db="EMBL/GenBank/DDBJ databases">
        <title>Pervasive Adenine N6-methylation of Active Genes in Fungi.</title>
        <authorList>
            <consortium name="DOE Joint Genome Institute"/>
            <person name="Mondo S.J."/>
            <person name="Dannebaum R.O."/>
            <person name="Kuo R.C."/>
            <person name="Labutti K."/>
            <person name="Haridas S."/>
            <person name="Kuo A."/>
            <person name="Salamov A."/>
            <person name="Ahrendt S.R."/>
            <person name="Lipzen A."/>
            <person name="Sullivan W."/>
            <person name="Andreopoulos W.B."/>
            <person name="Clum A."/>
            <person name="Lindquist E."/>
            <person name="Daum C."/>
            <person name="Ramamoorthy G.K."/>
            <person name="Gryganskyi A."/>
            <person name="Culley D."/>
            <person name="Magnuson J.K."/>
            <person name="James T.Y."/>
            <person name="O'Malley M.A."/>
            <person name="Stajich J.E."/>
            <person name="Spatafora J.W."/>
            <person name="Visel A."/>
            <person name="Grigoriev I.V."/>
        </authorList>
    </citation>
    <scope>NUCLEOTIDE SEQUENCE [LARGE SCALE GENOMIC DNA]</scope>
    <source>
        <strain evidence="2 3">JEL800</strain>
    </source>
</reference>
<dbReference type="OrthoDB" id="2110297at2759"/>
<proteinExistence type="predicted"/>
<feature type="chain" id="PRO_5013050604" description="Acid protease" evidence="1">
    <location>
        <begin position="19"/>
        <end position="653"/>
    </location>
</feature>
<organism evidence="2 3">
    <name type="scientific">Rhizoclosmatium globosum</name>
    <dbReference type="NCBI Taxonomy" id="329046"/>
    <lineage>
        <taxon>Eukaryota</taxon>
        <taxon>Fungi</taxon>
        <taxon>Fungi incertae sedis</taxon>
        <taxon>Chytridiomycota</taxon>
        <taxon>Chytridiomycota incertae sedis</taxon>
        <taxon>Chytridiomycetes</taxon>
        <taxon>Chytridiales</taxon>
        <taxon>Chytriomycetaceae</taxon>
        <taxon>Rhizoclosmatium</taxon>
    </lineage>
</organism>
<dbReference type="AlphaFoldDB" id="A0A1Y2C6P1"/>
<feature type="signal peptide" evidence="1">
    <location>
        <begin position="1"/>
        <end position="18"/>
    </location>
</feature>
<name>A0A1Y2C6P1_9FUNG</name>
<evidence type="ECO:0000313" key="3">
    <source>
        <dbReference type="Proteomes" id="UP000193642"/>
    </source>
</evidence>
<protein>
    <recommendedName>
        <fullName evidence="4">Acid protease</fullName>
    </recommendedName>
</protein>
<evidence type="ECO:0000256" key="1">
    <source>
        <dbReference type="SAM" id="SignalP"/>
    </source>
</evidence>
<evidence type="ECO:0000313" key="2">
    <source>
        <dbReference type="EMBL" id="ORY42554.1"/>
    </source>
</evidence>
<gene>
    <name evidence="2" type="ORF">BCR33DRAFT_718248</name>
</gene>
<dbReference type="EMBL" id="MCGO01000028">
    <property type="protein sequence ID" value="ORY42554.1"/>
    <property type="molecule type" value="Genomic_DNA"/>
</dbReference>
<keyword evidence="3" id="KW-1185">Reference proteome</keyword>
<evidence type="ECO:0008006" key="4">
    <source>
        <dbReference type="Google" id="ProtNLM"/>
    </source>
</evidence>
<accession>A0A1Y2C6P1</accession>
<comment type="caution">
    <text evidence="2">The sequence shown here is derived from an EMBL/GenBank/DDBJ whole genome shotgun (WGS) entry which is preliminary data.</text>
</comment>
<dbReference type="Proteomes" id="UP000193642">
    <property type="component" value="Unassembled WGS sequence"/>
</dbReference>